<dbReference type="InterPro" id="IPR012677">
    <property type="entry name" value="Nucleotide-bd_a/b_plait_sf"/>
</dbReference>
<dbReference type="GO" id="GO:0003676">
    <property type="term" value="F:nucleic acid binding"/>
    <property type="evidence" value="ECO:0007669"/>
    <property type="project" value="InterPro"/>
</dbReference>
<evidence type="ECO:0000313" key="2">
    <source>
        <dbReference type="Proteomes" id="UP001408789"/>
    </source>
</evidence>
<accession>A0AAP0H032</accession>
<name>A0AAP0H032_9ASTR</name>
<protein>
    <recommendedName>
        <fullName evidence="3">RRM domain-containing protein</fullName>
    </recommendedName>
</protein>
<evidence type="ECO:0008006" key="3">
    <source>
        <dbReference type="Google" id="ProtNLM"/>
    </source>
</evidence>
<gene>
    <name evidence="1" type="ORF">SSX86_010112</name>
</gene>
<comment type="caution">
    <text evidence="1">The sequence shown here is derived from an EMBL/GenBank/DDBJ whole genome shotgun (WGS) entry which is preliminary data.</text>
</comment>
<dbReference type="Proteomes" id="UP001408789">
    <property type="component" value="Unassembled WGS sequence"/>
</dbReference>
<keyword evidence="2" id="KW-1185">Reference proteome</keyword>
<proteinExistence type="predicted"/>
<reference evidence="1 2" key="1">
    <citation type="submission" date="2024-04" db="EMBL/GenBank/DDBJ databases">
        <title>The reference genome of an endangered Asteraceae, Deinandra increscens subsp. villosa, native to the Central Coast of California.</title>
        <authorList>
            <person name="Guilliams M."/>
            <person name="Hasenstab-Lehman K."/>
            <person name="Meyer R."/>
            <person name="Mcevoy S."/>
        </authorList>
    </citation>
    <scope>NUCLEOTIDE SEQUENCE [LARGE SCALE GENOMIC DNA]</scope>
    <source>
        <tissue evidence="1">Leaf</tissue>
    </source>
</reference>
<sequence length="151" mass="16939">MSSIPHPYDHADDEEKPNAINTTLSVSGLPEGGVDPYKIHNLFCSFPEKAHSPLSYPSLDLCKVAIRKAVGFAKFVNHQSAIGALYAMDGKFYPQILSGLHIELARSNYNRRNKTGDGKTEEPSELNKDASTKRLIDDYFYKQHIFLLLIQ</sequence>
<dbReference type="Gene3D" id="3.30.70.330">
    <property type="match status" value="1"/>
</dbReference>
<dbReference type="EMBL" id="JBCNJP010000012">
    <property type="protein sequence ID" value="KAK9069718.1"/>
    <property type="molecule type" value="Genomic_DNA"/>
</dbReference>
<dbReference type="AlphaFoldDB" id="A0AAP0H032"/>
<evidence type="ECO:0000313" key="1">
    <source>
        <dbReference type="EMBL" id="KAK9069718.1"/>
    </source>
</evidence>
<organism evidence="1 2">
    <name type="scientific">Deinandra increscens subsp. villosa</name>
    <dbReference type="NCBI Taxonomy" id="3103831"/>
    <lineage>
        <taxon>Eukaryota</taxon>
        <taxon>Viridiplantae</taxon>
        <taxon>Streptophyta</taxon>
        <taxon>Embryophyta</taxon>
        <taxon>Tracheophyta</taxon>
        <taxon>Spermatophyta</taxon>
        <taxon>Magnoliopsida</taxon>
        <taxon>eudicotyledons</taxon>
        <taxon>Gunneridae</taxon>
        <taxon>Pentapetalae</taxon>
        <taxon>asterids</taxon>
        <taxon>campanulids</taxon>
        <taxon>Asterales</taxon>
        <taxon>Asteraceae</taxon>
        <taxon>Asteroideae</taxon>
        <taxon>Heliantheae alliance</taxon>
        <taxon>Madieae</taxon>
        <taxon>Madiinae</taxon>
        <taxon>Deinandra</taxon>
    </lineage>
</organism>
<dbReference type="InterPro" id="IPR035979">
    <property type="entry name" value="RBD_domain_sf"/>
</dbReference>
<dbReference type="SUPFAM" id="SSF54928">
    <property type="entry name" value="RNA-binding domain, RBD"/>
    <property type="match status" value="1"/>
</dbReference>